<feature type="chain" id="PRO_5041606187" evidence="1">
    <location>
        <begin position="20"/>
        <end position="99"/>
    </location>
</feature>
<protein>
    <submittedName>
        <fullName evidence="2">Uncharacterized protein</fullName>
    </submittedName>
</protein>
<dbReference type="RefSeq" id="WP_018712343.1">
    <property type="nucleotide sequence ID" value="NZ_CACRSK010000006.1"/>
</dbReference>
<proteinExistence type="predicted"/>
<evidence type="ECO:0000256" key="1">
    <source>
        <dbReference type="SAM" id="SignalP"/>
    </source>
</evidence>
<organism evidence="2 5">
    <name type="scientific">Campylobacter ureolyticus</name>
    <dbReference type="NCBI Taxonomy" id="827"/>
    <lineage>
        <taxon>Bacteria</taxon>
        <taxon>Pseudomonadati</taxon>
        <taxon>Campylobacterota</taxon>
        <taxon>Epsilonproteobacteria</taxon>
        <taxon>Campylobacterales</taxon>
        <taxon>Campylobacteraceae</taxon>
        <taxon>Campylobacter</taxon>
    </lineage>
</organism>
<keyword evidence="1" id="KW-0732">Signal</keyword>
<dbReference type="EMBL" id="JAPXGP010000001">
    <property type="protein sequence ID" value="MCZ6161096.1"/>
    <property type="molecule type" value="Genomic_DNA"/>
</dbReference>
<feature type="signal peptide" evidence="1">
    <location>
        <begin position="1"/>
        <end position="19"/>
    </location>
</feature>
<accession>A0A381EBP0</accession>
<dbReference type="AlphaFoldDB" id="A0A381EBP0"/>
<evidence type="ECO:0000313" key="5">
    <source>
        <dbReference type="Proteomes" id="UP001075461"/>
    </source>
</evidence>
<reference evidence="2" key="2">
    <citation type="submission" date="2022-12" db="EMBL/GenBank/DDBJ databases">
        <title>Species Delineation and Comparative Genomics within the Campylobacter ureolyticus Complex.</title>
        <authorList>
            <person name="Maki J."/>
            <person name="Howard M."/>
            <person name="Connelly S."/>
            <person name="Hardy D.J."/>
            <person name="Cameron A."/>
        </authorList>
    </citation>
    <scope>NUCLEOTIDE SEQUENCE</scope>
    <source>
        <strain evidence="2">URMC_786</strain>
    </source>
</reference>
<reference evidence="3 4" key="1">
    <citation type="submission" date="2020-05" db="EMBL/GenBank/DDBJ databases">
        <title>Complete genome sequencing of Campylobacter and Arcobacter type strains.</title>
        <authorList>
            <person name="Miller W.G."/>
            <person name="Yee E."/>
        </authorList>
    </citation>
    <scope>NUCLEOTIDE SEQUENCE [LARGE SCALE GENOMIC DNA]</scope>
    <source>
        <strain evidence="3 4">LMG 6451</strain>
    </source>
</reference>
<dbReference type="EMBL" id="CP053832">
    <property type="protein sequence ID" value="QKF83935.1"/>
    <property type="molecule type" value="Genomic_DNA"/>
</dbReference>
<dbReference type="GeneID" id="77175323"/>
<name>A0A381EBP0_9BACT</name>
<evidence type="ECO:0000313" key="4">
    <source>
        <dbReference type="Proteomes" id="UP000509722"/>
    </source>
</evidence>
<dbReference type="Proteomes" id="UP000509722">
    <property type="component" value="Chromosome"/>
</dbReference>
<evidence type="ECO:0000313" key="3">
    <source>
        <dbReference type="EMBL" id="QKF83935.1"/>
    </source>
</evidence>
<dbReference type="PROSITE" id="PS51257">
    <property type="entry name" value="PROKAR_LIPOPROTEIN"/>
    <property type="match status" value="1"/>
</dbReference>
<sequence>MKKISLVLAFAISSMFGHTALMSCFDNGDKTITCEGGFSDGSSAYGVKFRVEQDGKVLVEDKFNEDSEVTFSKPEGDYTATFDGGEGHSVVVKSQDIAE</sequence>
<dbReference type="OrthoDB" id="363007at2"/>
<dbReference type="Proteomes" id="UP001075461">
    <property type="component" value="Unassembled WGS sequence"/>
</dbReference>
<gene>
    <name evidence="3" type="ORF">CURT_0413</name>
    <name evidence="2" type="ORF">O6B92_01860</name>
</gene>
<evidence type="ECO:0000313" key="2">
    <source>
        <dbReference type="EMBL" id="MCZ6161096.1"/>
    </source>
</evidence>